<dbReference type="InterPro" id="IPR003673">
    <property type="entry name" value="CoA-Trfase_fam_III"/>
</dbReference>
<dbReference type="GO" id="GO:0008410">
    <property type="term" value="F:CoA-transferase activity"/>
    <property type="evidence" value="ECO:0007669"/>
    <property type="project" value="TreeGrafter"/>
</dbReference>
<evidence type="ECO:0000313" key="3">
    <source>
        <dbReference type="Proteomes" id="UP000019140"/>
    </source>
</evidence>
<dbReference type="AlphaFoldDB" id="W4L2L8"/>
<dbReference type="Proteomes" id="UP000019140">
    <property type="component" value="Unassembled WGS sequence"/>
</dbReference>
<evidence type="ECO:0008006" key="4">
    <source>
        <dbReference type="Google" id="ProtNLM"/>
    </source>
</evidence>
<name>W4L2L8_9BACT</name>
<evidence type="ECO:0000256" key="1">
    <source>
        <dbReference type="ARBA" id="ARBA00022679"/>
    </source>
</evidence>
<organism evidence="2 3">
    <name type="scientific">Candidatus Entotheonella gemina</name>
    <dbReference type="NCBI Taxonomy" id="1429439"/>
    <lineage>
        <taxon>Bacteria</taxon>
        <taxon>Pseudomonadati</taxon>
        <taxon>Nitrospinota/Tectimicrobiota group</taxon>
        <taxon>Candidatus Tectimicrobiota</taxon>
        <taxon>Candidatus Entotheonellia</taxon>
        <taxon>Candidatus Entotheonellales</taxon>
        <taxon>Candidatus Entotheonellaceae</taxon>
        <taxon>Candidatus Entotheonella</taxon>
    </lineage>
</organism>
<gene>
    <name evidence="2" type="ORF">ETSY2_53785</name>
</gene>
<dbReference type="Pfam" id="PF02515">
    <property type="entry name" value="CoA_transf_3"/>
    <property type="match status" value="1"/>
</dbReference>
<feature type="non-terminal residue" evidence="2">
    <location>
        <position position="256"/>
    </location>
</feature>
<sequence>SFLDMVKRADVVTENQAPGAMDRMGLGYDDLKVVNPQLVYLSVKGFGTYGPYSDYKSCDMIAQAAGGAMCLTGLPDGEPLKPGPTIGDTGTGVHAAVGVLAALWQRQATGTGQRIEVSMQDAVVNYCRVPMRPYYSQGDVVLRKGNEIGGTAPAGIFHCSPGGPDDYCYIYVQPVRPRMWDALLETVGREDLLGHPEWSDPKWRAEHRDEVNGLVAQWTINKTKHEVMAELGAAGVPAGACLTSGEVLNDPHLKEG</sequence>
<keyword evidence="3" id="KW-1185">Reference proteome</keyword>
<proteinExistence type="predicted"/>
<keyword evidence="1" id="KW-0808">Transferase</keyword>
<dbReference type="Gene3D" id="3.30.1540.10">
    <property type="entry name" value="formyl-coa transferase, domain 3"/>
    <property type="match status" value="1"/>
</dbReference>
<dbReference type="InterPro" id="IPR023606">
    <property type="entry name" value="CoA-Trfase_III_dom_1_sf"/>
</dbReference>
<dbReference type="Gene3D" id="3.40.50.10540">
    <property type="entry name" value="Crotonobetainyl-coa:carnitine coa-transferase, domain 1"/>
    <property type="match status" value="1"/>
</dbReference>
<dbReference type="PANTHER" id="PTHR48207:SF3">
    <property type="entry name" value="SUCCINATE--HYDROXYMETHYLGLUTARATE COA-TRANSFERASE"/>
    <property type="match status" value="1"/>
</dbReference>
<dbReference type="SUPFAM" id="SSF89796">
    <property type="entry name" value="CoA-transferase family III (CaiB/BaiF)"/>
    <property type="match status" value="1"/>
</dbReference>
<protein>
    <recommendedName>
        <fullName evidence="4">Formyl-CoA transferase</fullName>
    </recommendedName>
</protein>
<dbReference type="PANTHER" id="PTHR48207">
    <property type="entry name" value="SUCCINATE--HYDROXYMETHYLGLUTARATE COA-TRANSFERASE"/>
    <property type="match status" value="1"/>
</dbReference>
<accession>W4L2L8</accession>
<dbReference type="InterPro" id="IPR044855">
    <property type="entry name" value="CoA-Trfase_III_dom3_sf"/>
</dbReference>
<dbReference type="EMBL" id="AZHX01002964">
    <property type="protein sequence ID" value="ETW92313.1"/>
    <property type="molecule type" value="Genomic_DNA"/>
</dbReference>
<reference evidence="2 3" key="1">
    <citation type="journal article" date="2014" name="Nature">
        <title>An environmental bacterial taxon with a large and distinct metabolic repertoire.</title>
        <authorList>
            <person name="Wilson M.C."/>
            <person name="Mori T."/>
            <person name="Ruckert C."/>
            <person name="Uria A.R."/>
            <person name="Helf M.J."/>
            <person name="Takada K."/>
            <person name="Gernert C."/>
            <person name="Steffens U.A."/>
            <person name="Heycke N."/>
            <person name="Schmitt S."/>
            <person name="Rinke C."/>
            <person name="Helfrich E.J."/>
            <person name="Brachmann A.O."/>
            <person name="Gurgui C."/>
            <person name="Wakimoto T."/>
            <person name="Kracht M."/>
            <person name="Crusemann M."/>
            <person name="Hentschel U."/>
            <person name="Abe I."/>
            <person name="Matsunaga S."/>
            <person name="Kalinowski J."/>
            <person name="Takeyama H."/>
            <person name="Piel J."/>
        </authorList>
    </citation>
    <scope>NUCLEOTIDE SEQUENCE [LARGE SCALE GENOMIC DNA]</scope>
    <source>
        <strain evidence="3">TSY2</strain>
    </source>
</reference>
<feature type="non-terminal residue" evidence="2">
    <location>
        <position position="1"/>
    </location>
</feature>
<evidence type="ECO:0000313" key="2">
    <source>
        <dbReference type="EMBL" id="ETW92313.1"/>
    </source>
</evidence>
<dbReference type="InterPro" id="IPR050483">
    <property type="entry name" value="CoA-transferase_III_domain"/>
</dbReference>
<comment type="caution">
    <text evidence="2">The sequence shown here is derived from an EMBL/GenBank/DDBJ whole genome shotgun (WGS) entry which is preliminary data.</text>
</comment>